<gene>
    <name evidence="1" type="ORF">OEZ85_009739</name>
</gene>
<evidence type="ECO:0000313" key="1">
    <source>
        <dbReference type="EMBL" id="WIA18272.1"/>
    </source>
</evidence>
<keyword evidence="2" id="KW-1185">Reference proteome</keyword>
<organism evidence="1 2">
    <name type="scientific">Tetradesmus obliquus</name>
    <name type="common">Green alga</name>
    <name type="synonym">Acutodesmus obliquus</name>
    <dbReference type="NCBI Taxonomy" id="3088"/>
    <lineage>
        <taxon>Eukaryota</taxon>
        <taxon>Viridiplantae</taxon>
        <taxon>Chlorophyta</taxon>
        <taxon>core chlorophytes</taxon>
        <taxon>Chlorophyceae</taxon>
        <taxon>CS clade</taxon>
        <taxon>Sphaeropleales</taxon>
        <taxon>Scenedesmaceae</taxon>
        <taxon>Tetradesmus</taxon>
    </lineage>
</organism>
<dbReference type="EMBL" id="CP126216">
    <property type="protein sequence ID" value="WIA18272.1"/>
    <property type="molecule type" value="Genomic_DNA"/>
</dbReference>
<evidence type="ECO:0000313" key="2">
    <source>
        <dbReference type="Proteomes" id="UP001244341"/>
    </source>
</evidence>
<name>A0ABY8UD20_TETOB</name>
<accession>A0ABY8UD20</accession>
<protein>
    <submittedName>
        <fullName evidence="1">Uncharacterized protein</fullName>
    </submittedName>
</protein>
<reference evidence="1 2" key="1">
    <citation type="submission" date="2023-05" db="EMBL/GenBank/DDBJ databases">
        <title>A 100% complete, gapless, phased diploid assembly of the Scenedesmus obliquus UTEX 3031 genome.</title>
        <authorList>
            <person name="Biondi T.C."/>
            <person name="Hanschen E.R."/>
            <person name="Kwon T."/>
            <person name="Eng W."/>
            <person name="Kruse C.P.S."/>
            <person name="Koehler S.I."/>
            <person name="Kunde Y."/>
            <person name="Gleasner C.D."/>
            <person name="You Mak K.T."/>
            <person name="Polle J."/>
            <person name="Hovde B.T."/>
            <person name="Starkenburg S.R."/>
        </authorList>
    </citation>
    <scope>NUCLEOTIDE SEQUENCE [LARGE SCALE GENOMIC DNA]</scope>
    <source>
        <strain evidence="1 2">DOE0152z</strain>
    </source>
</reference>
<dbReference type="Proteomes" id="UP001244341">
    <property type="component" value="Chromosome 9b"/>
</dbReference>
<proteinExistence type="predicted"/>
<sequence length="93" mass="9857">MQLAEAVALLARHQYDDAWGLWLISKEAADRLAEFEPCDMVLLLEAVAGMCVADDALCRGVAEAVAAKRGAYSAAQLAEVGSALQRMGYAGEV</sequence>